<organism evidence="2 3">
    <name type="scientific">Cronartium quercuum f. sp. fusiforme G11</name>
    <dbReference type="NCBI Taxonomy" id="708437"/>
    <lineage>
        <taxon>Eukaryota</taxon>
        <taxon>Fungi</taxon>
        <taxon>Dikarya</taxon>
        <taxon>Basidiomycota</taxon>
        <taxon>Pucciniomycotina</taxon>
        <taxon>Pucciniomycetes</taxon>
        <taxon>Pucciniales</taxon>
        <taxon>Coleosporiaceae</taxon>
        <taxon>Cronartium</taxon>
    </lineage>
</organism>
<evidence type="ECO:0000313" key="3">
    <source>
        <dbReference type="Proteomes" id="UP000886653"/>
    </source>
</evidence>
<dbReference type="AlphaFoldDB" id="A0A9P6NMV8"/>
<proteinExistence type="predicted"/>
<keyword evidence="3" id="KW-1185">Reference proteome</keyword>
<accession>A0A9P6NMV8</accession>
<dbReference type="OrthoDB" id="2507620at2759"/>
<protein>
    <submittedName>
        <fullName evidence="2">Uncharacterized protein</fullName>
    </submittedName>
</protein>
<feature type="region of interest" description="Disordered" evidence="1">
    <location>
        <begin position="216"/>
        <end position="256"/>
    </location>
</feature>
<dbReference type="EMBL" id="MU167254">
    <property type="protein sequence ID" value="KAG0146958.1"/>
    <property type="molecule type" value="Genomic_DNA"/>
</dbReference>
<sequence length="383" mass="43093">MSREPTSTSLSKGSNVNQAEGESSAVPSHTTQADDSPTSFQSDEQIHSKEKSSSGAEEAIKSVTNTSPDTVSSTDQDRVSTLTGFEKGGREQVQIHPNVLQSISNSSPQLPPRLHPTDLEMISSPYPEISRANQSILCFMGTLSRWFLYSGTLSGIIVIFYQRYIFPSLEARTRALTTLTNFGLKCYVNILNRLLELPRSCSMLLIKSAKEVERERDKPFPSDVTITNEDDQPNSITADEKPGLSRPISPSTPVYDYRDSIHQSLGRLADSLRRREMNKPNKIPEDHQEPDKVSNNSSTISVTRSLSRTLERLREEIHLIHSNRQDFSSSSRYISPLFNDSDLLGSSSPHIPDQYERIVNEFKRELRSLKGMLLNRRNFASWN</sequence>
<feature type="compositionally biased region" description="Polar residues" evidence="1">
    <location>
        <begin position="1"/>
        <end position="43"/>
    </location>
</feature>
<dbReference type="Proteomes" id="UP000886653">
    <property type="component" value="Unassembled WGS sequence"/>
</dbReference>
<gene>
    <name evidence="2" type="ORF">CROQUDRAFT_656751</name>
</gene>
<feature type="compositionally biased region" description="Polar residues" evidence="1">
    <location>
        <begin position="63"/>
        <end position="78"/>
    </location>
</feature>
<evidence type="ECO:0000256" key="1">
    <source>
        <dbReference type="SAM" id="MobiDB-lite"/>
    </source>
</evidence>
<feature type="compositionally biased region" description="Basic and acidic residues" evidence="1">
    <location>
        <begin position="280"/>
        <end position="292"/>
    </location>
</feature>
<comment type="caution">
    <text evidence="2">The sequence shown here is derived from an EMBL/GenBank/DDBJ whole genome shotgun (WGS) entry which is preliminary data.</text>
</comment>
<feature type="region of interest" description="Disordered" evidence="1">
    <location>
        <begin position="280"/>
        <end position="300"/>
    </location>
</feature>
<evidence type="ECO:0000313" key="2">
    <source>
        <dbReference type="EMBL" id="KAG0146958.1"/>
    </source>
</evidence>
<reference evidence="2" key="1">
    <citation type="submission" date="2013-11" db="EMBL/GenBank/DDBJ databases">
        <title>Genome sequence of the fusiform rust pathogen reveals effectors for host alternation and coevolution with pine.</title>
        <authorList>
            <consortium name="DOE Joint Genome Institute"/>
            <person name="Smith K."/>
            <person name="Pendleton A."/>
            <person name="Kubisiak T."/>
            <person name="Anderson C."/>
            <person name="Salamov A."/>
            <person name="Aerts A."/>
            <person name="Riley R."/>
            <person name="Clum A."/>
            <person name="Lindquist E."/>
            <person name="Ence D."/>
            <person name="Campbell M."/>
            <person name="Kronenberg Z."/>
            <person name="Feau N."/>
            <person name="Dhillon B."/>
            <person name="Hamelin R."/>
            <person name="Burleigh J."/>
            <person name="Smith J."/>
            <person name="Yandell M."/>
            <person name="Nelson C."/>
            <person name="Grigoriev I."/>
            <person name="Davis J."/>
        </authorList>
    </citation>
    <scope>NUCLEOTIDE SEQUENCE</scope>
    <source>
        <strain evidence="2">G11</strain>
    </source>
</reference>
<feature type="region of interest" description="Disordered" evidence="1">
    <location>
        <begin position="1"/>
        <end position="78"/>
    </location>
</feature>
<name>A0A9P6NMV8_9BASI</name>